<evidence type="ECO:0000313" key="2">
    <source>
        <dbReference type="EMBL" id="KIO73305.1"/>
    </source>
</evidence>
<dbReference type="AlphaFoldDB" id="A0ABD4A9F8"/>
<evidence type="ECO:0000313" key="3">
    <source>
        <dbReference type="Proteomes" id="UP000032076"/>
    </source>
</evidence>
<dbReference type="InterPro" id="IPR025668">
    <property type="entry name" value="Tnp_DDE_dom"/>
</dbReference>
<reference evidence="2 3" key="1">
    <citation type="submission" date="2015-01" db="EMBL/GenBank/DDBJ databases">
        <title>Draft Genome Sequences of Four Bacillus thermoamylovorans Strains, Isolated From Food Products.</title>
        <authorList>
            <person name="Krawcyk A.O."/>
            <person name="Berendsen E.M."/>
            <person name="Eijlander R.T."/>
            <person name="de Jong A."/>
            <person name="Wells-Bennik M."/>
            <person name="Kuipers O.P."/>
        </authorList>
    </citation>
    <scope>NUCLEOTIDE SEQUENCE [LARGE SCALE GENOMIC DNA]</scope>
    <source>
        <strain evidence="2 3">B4167</strain>
    </source>
</reference>
<sequence length="325" mass="37841">MIDSSCKKMTRIELVYTVTRNMVRELSKIKDVEIPDFLKAYLEKGHKNQTIYKTRTDEENSKLAYLLQQAYDCFKWVQENRVSLDSVAFQHLKRLLEEQSVETEEGVVIPVDGKKISPQSLQNPSDPDAPFRYKAGHNHVGSVLNLVEVHDPEKELGLIMHADLKENRHSDAEFGEEFVTHHPLSEKIQTLAVDGAYFRQETIEKAEEKDIEMNFSQMTGRNVSDTDIGVNQFEIDKDTHKITRCPKGYEPTFSVYDSEKKVYTAKFYKQHCNQCPLKEFCQVKEQKKAFHISFSESKRKTDEIRSKIGSKRHKELSNYRAHRLF</sequence>
<protein>
    <recommendedName>
        <fullName evidence="1">Transposase DDE domain-containing protein</fullName>
    </recommendedName>
</protein>
<dbReference type="Pfam" id="PF13751">
    <property type="entry name" value="DDE_Tnp_1_6"/>
    <property type="match status" value="1"/>
</dbReference>
<feature type="domain" description="Transposase DDE" evidence="1">
    <location>
        <begin position="245"/>
        <end position="321"/>
    </location>
</feature>
<name>A0ABD4A9F8_9BACI</name>
<comment type="caution">
    <text evidence="2">The sequence shown here is derived from an EMBL/GenBank/DDBJ whole genome shotgun (WGS) entry which is preliminary data.</text>
</comment>
<organism evidence="2 3">
    <name type="scientific">Caldibacillus thermoamylovorans</name>
    <dbReference type="NCBI Taxonomy" id="35841"/>
    <lineage>
        <taxon>Bacteria</taxon>
        <taxon>Bacillati</taxon>
        <taxon>Bacillota</taxon>
        <taxon>Bacilli</taxon>
        <taxon>Bacillales</taxon>
        <taxon>Bacillaceae</taxon>
        <taxon>Caldibacillus</taxon>
    </lineage>
</organism>
<dbReference type="EMBL" id="JXLU01000050">
    <property type="protein sequence ID" value="KIO73305.1"/>
    <property type="molecule type" value="Genomic_DNA"/>
</dbReference>
<proteinExistence type="predicted"/>
<dbReference type="Proteomes" id="UP000032076">
    <property type="component" value="Unassembled WGS sequence"/>
</dbReference>
<accession>A0ABD4A9F8</accession>
<gene>
    <name evidence="2" type="ORF">B4167_2229</name>
</gene>
<evidence type="ECO:0000259" key="1">
    <source>
        <dbReference type="Pfam" id="PF13751"/>
    </source>
</evidence>